<evidence type="ECO:0000256" key="2">
    <source>
        <dbReference type="ARBA" id="ARBA00008138"/>
    </source>
</evidence>
<dbReference type="GO" id="GO:0032259">
    <property type="term" value="P:methylation"/>
    <property type="evidence" value="ECO:0007669"/>
    <property type="project" value="UniProtKB-KW"/>
</dbReference>
<dbReference type="GO" id="GO:0008168">
    <property type="term" value="F:methyltransferase activity"/>
    <property type="evidence" value="ECO:0007669"/>
    <property type="project" value="UniProtKB-UniRule"/>
</dbReference>
<evidence type="ECO:0000256" key="5">
    <source>
        <dbReference type="ARBA" id="ARBA00022691"/>
    </source>
</evidence>
<dbReference type="AlphaFoldDB" id="A0A2U3NTR9"/>
<evidence type="ECO:0000256" key="6">
    <source>
        <dbReference type="RuleBase" id="RU362030"/>
    </source>
</evidence>
<keyword evidence="5 6" id="KW-0949">S-adenosyl-L-methionine</keyword>
<dbReference type="NCBIfam" id="TIGR00027">
    <property type="entry name" value="mthyl_TIGR00027"/>
    <property type="match status" value="1"/>
</dbReference>
<reference evidence="7 8" key="1">
    <citation type="submission" date="2017-01" db="EMBL/GenBank/DDBJ databases">
        <authorList>
            <consortium name="Urmite Genomes"/>
        </authorList>
    </citation>
    <scope>NUCLEOTIDE SEQUENCE [LARGE SCALE GENOMIC DNA]</scope>
    <source>
        <strain evidence="7 8">AB57</strain>
    </source>
</reference>
<evidence type="ECO:0000256" key="3">
    <source>
        <dbReference type="ARBA" id="ARBA00022603"/>
    </source>
</evidence>
<evidence type="ECO:0000256" key="4">
    <source>
        <dbReference type="ARBA" id="ARBA00022679"/>
    </source>
</evidence>
<dbReference type="RefSeq" id="WP_077079492.1">
    <property type="nucleotide sequence ID" value="NZ_LT721901.1"/>
</dbReference>
<evidence type="ECO:0000256" key="1">
    <source>
        <dbReference type="ARBA" id="ARBA00003907"/>
    </source>
</evidence>
<dbReference type="InterPro" id="IPR007213">
    <property type="entry name" value="Ppm1/Ppm2/Tcmp"/>
</dbReference>
<protein>
    <recommendedName>
        <fullName evidence="6">S-adenosyl-L-methionine-dependent methyltransferase</fullName>
        <ecNumber evidence="6">2.1.1.-</ecNumber>
    </recommendedName>
</protein>
<dbReference type="EC" id="2.1.1.-" evidence="6"/>
<dbReference type="PANTHER" id="PTHR43619">
    <property type="entry name" value="S-ADENOSYL-L-METHIONINE-DEPENDENT METHYLTRANSFERASE YKTD-RELATED"/>
    <property type="match status" value="1"/>
</dbReference>
<dbReference type="Gene3D" id="3.40.50.150">
    <property type="entry name" value="Vaccinia Virus protein VP39"/>
    <property type="match status" value="1"/>
</dbReference>
<dbReference type="Pfam" id="PF04072">
    <property type="entry name" value="LCM"/>
    <property type="match status" value="1"/>
</dbReference>
<comment type="function">
    <text evidence="1 6">Exhibits S-adenosyl-L-methionine-dependent methyltransferase activity.</text>
</comment>
<dbReference type="STRING" id="1841860.GCA_900157375_02745"/>
<dbReference type="SUPFAM" id="SSF53335">
    <property type="entry name" value="S-adenosyl-L-methionine-dependent methyltransferases"/>
    <property type="match status" value="1"/>
</dbReference>
<evidence type="ECO:0000313" key="8">
    <source>
        <dbReference type="Proteomes" id="UP000240988"/>
    </source>
</evidence>
<dbReference type="EMBL" id="FUFA01000004">
    <property type="protein sequence ID" value="SPM34921.1"/>
    <property type="molecule type" value="Genomic_DNA"/>
</dbReference>
<proteinExistence type="inferred from homology"/>
<dbReference type="OrthoDB" id="9806164at2"/>
<evidence type="ECO:0000313" key="7">
    <source>
        <dbReference type="EMBL" id="SPM34921.1"/>
    </source>
</evidence>
<dbReference type="InterPro" id="IPR011610">
    <property type="entry name" value="SAM_mthyl_Trfase_ML2640-like"/>
</dbReference>
<dbReference type="PANTHER" id="PTHR43619:SF2">
    <property type="entry name" value="S-ADENOSYL-L-METHIONINE-DEPENDENT METHYLTRANSFERASES SUPERFAMILY PROTEIN"/>
    <property type="match status" value="1"/>
</dbReference>
<dbReference type="InterPro" id="IPR029063">
    <property type="entry name" value="SAM-dependent_MTases_sf"/>
</dbReference>
<gene>
    <name evidence="7" type="ORF">MRAB57_2742</name>
</gene>
<dbReference type="Proteomes" id="UP000240988">
    <property type="component" value="Unassembled WGS sequence"/>
</dbReference>
<sequence>MKRSDNDTWDLASSVGATATMVAAGRARATNAENPLIEDRFAEPLVAAVGVEFFTRWATGELDVAEVDLPNAPWGLQRMTDMMVARTRYFDAFFSDAAGAGIRQAVILASGLDARGYRLSWPSNMTVFEIDQPQVIEFKITTLADMGAEPAADLRAVPIDLRHDWPTALVQAGFDASLPSAWLAEGLLAFLPPEAQDRLLDNITALSTVGSRLAAEIFMNAPDGAAQAEMMRTYTQRWRDHGLDLDPTELRYDGERNDVATYLDSHGWRSVRTSLSQLLADNGLPPLPDNEDALFFRENYYCTSIFGKEANGN</sequence>
<comment type="similarity">
    <text evidence="2 6">Belongs to the UPF0677 family.</text>
</comment>
<keyword evidence="8" id="KW-1185">Reference proteome</keyword>
<organism evidence="7 8">
    <name type="scientific">Mycobacterium rhizamassiliense</name>
    <dbReference type="NCBI Taxonomy" id="1841860"/>
    <lineage>
        <taxon>Bacteria</taxon>
        <taxon>Bacillati</taxon>
        <taxon>Actinomycetota</taxon>
        <taxon>Actinomycetes</taxon>
        <taxon>Mycobacteriales</taxon>
        <taxon>Mycobacteriaceae</taxon>
        <taxon>Mycobacterium</taxon>
    </lineage>
</organism>
<name>A0A2U3NTR9_9MYCO</name>
<accession>A0A2U3NTR9</accession>
<keyword evidence="3 6" id="KW-0489">Methyltransferase</keyword>
<keyword evidence="4 7" id="KW-0808">Transferase</keyword>